<dbReference type="AlphaFoldDB" id="A0AAW0E7D8"/>
<feature type="compositionally biased region" description="Basic and acidic residues" evidence="1">
    <location>
        <begin position="209"/>
        <end position="219"/>
    </location>
</feature>
<reference evidence="2 3" key="1">
    <citation type="journal article" date="2024" name="J Genomics">
        <title>Draft genome sequencing and assembly of Favolaschia claudopus CIRM-BRFM 2984 isolated from oak limbs.</title>
        <authorList>
            <person name="Navarro D."/>
            <person name="Drula E."/>
            <person name="Chaduli D."/>
            <person name="Cazenave R."/>
            <person name="Ahrendt S."/>
            <person name="Wang J."/>
            <person name="Lipzen A."/>
            <person name="Daum C."/>
            <person name="Barry K."/>
            <person name="Grigoriev I.V."/>
            <person name="Favel A."/>
            <person name="Rosso M.N."/>
            <person name="Martin F."/>
        </authorList>
    </citation>
    <scope>NUCLEOTIDE SEQUENCE [LARGE SCALE GENOMIC DNA]</scope>
    <source>
        <strain evidence="2 3">CIRM-BRFM 2984</strain>
    </source>
</reference>
<protein>
    <submittedName>
        <fullName evidence="2">Uncharacterized protein</fullName>
    </submittedName>
</protein>
<feature type="region of interest" description="Disordered" evidence="1">
    <location>
        <begin position="169"/>
        <end position="253"/>
    </location>
</feature>
<evidence type="ECO:0000313" key="3">
    <source>
        <dbReference type="Proteomes" id="UP001362999"/>
    </source>
</evidence>
<feature type="region of interest" description="Disordered" evidence="1">
    <location>
        <begin position="1"/>
        <end position="123"/>
    </location>
</feature>
<proteinExistence type="predicted"/>
<feature type="compositionally biased region" description="Polar residues" evidence="1">
    <location>
        <begin position="84"/>
        <end position="93"/>
    </location>
</feature>
<dbReference type="EMBL" id="JAWWNJ010000003">
    <property type="protein sequence ID" value="KAK7059835.1"/>
    <property type="molecule type" value="Genomic_DNA"/>
</dbReference>
<organism evidence="2 3">
    <name type="scientific">Favolaschia claudopus</name>
    <dbReference type="NCBI Taxonomy" id="2862362"/>
    <lineage>
        <taxon>Eukaryota</taxon>
        <taxon>Fungi</taxon>
        <taxon>Dikarya</taxon>
        <taxon>Basidiomycota</taxon>
        <taxon>Agaricomycotina</taxon>
        <taxon>Agaricomycetes</taxon>
        <taxon>Agaricomycetidae</taxon>
        <taxon>Agaricales</taxon>
        <taxon>Marasmiineae</taxon>
        <taxon>Mycenaceae</taxon>
        <taxon>Favolaschia</taxon>
    </lineage>
</organism>
<feature type="compositionally biased region" description="Polar residues" evidence="1">
    <location>
        <begin position="193"/>
        <end position="208"/>
    </location>
</feature>
<evidence type="ECO:0000256" key="1">
    <source>
        <dbReference type="SAM" id="MobiDB-lite"/>
    </source>
</evidence>
<dbReference type="Proteomes" id="UP001362999">
    <property type="component" value="Unassembled WGS sequence"/>
</dbReference>
<evidence type="ECO:0000313" key="2">
    <source>
        <dbReference type="EMBL" id="KAK7059835.1"/>
    </source>
</evidence>
<feature type="compositionally biased region" description="Polar residues" evidence="1">
    <location>
        <begin position="280"/>
        <end position="293"/>
    </location>
</feature>
<keyword evidence="3" id="KW-1185">Reference proteome</keyword>
<feature type="compositionally biased region" description="Polar residues" evidence="1">
    <location>
        <begin position="1"/>
        <end position="47"/>
    </location>
</feature>
<feature type="compositionally biased region" description="Low complexity" evidence="1">
    <location>
        <begin position="101"/>
        <end position="114"/>
    </location>
</feature>
<name>A0AAW0E7D8_9AGAR</name>
<gene>
    <name evidence="2" type="ORF">R3P38DRAFT_972349</name>
</gene>
<feature type="region of interest" description="Disordered" evidence="1">
    <location>
        <begin position="273"/>
        <end position="302"/>
    </location>
</feature>
<sequence>MQIFSRRNPSATQNGSPDVHSASTNTHLAPKSSGTTFNVSRNANPGTFETDPFPRQHAKSSKTRDFVTSVLGRKRSTRHATADNRPTSPSFPSNHLPPAPARSNARAAANSAPAYLPPQTPVTAETAPWIREVLSEEARAGLDALAAGGIGRDFDSDDLLDILNAGRPSAVSSTRIPVGDEDDMPGSLETHKASSPRSSFAGRSTVTKSARDCDSDKENQASAIVGRVVRSQKRSSCTPPSVTDKHTPHGTTSVSLITNHRSTVASRPAESNFPKIFMEPNSNDSGSEETNTASGSDWEDSDDESVVFIMPKARLVDDFVSTILNFRRKSQNL</sequence>
<comment type="caution">
    <text evidence="2">The sequence shown here is derived from an EMBL/GenBank/DDBJ whole genome shotgun (WGS) entry which is preliminary data.</text>
</comment>
<accession>A0AAW0E7D8</accession>